<accession>A0A1X0P171</accession>
<dbReference type="GO" id="GO:0006171">
    <property type="term" value="P:cAMP biosynthetic process"/>
    <property type="evidence" value="ECO:0007669"/>
    <property type="project" value="UniProtKB-KW"/>
</dbReference>
<evidence type="ECO:0000256" key="3">
    <source>
        <dbReference type="ARBA" id="ARBA00002708"/>
    </source>
</evidence>
<keyword evidence="15 22" id="KW-0675">Receptor</keyword>
<reference evidence="22 23" key="1">
    <citation type="submission" date="2017-03" db="EMBL/GenBank/DDBJ databases">
        <title>An alternative strategy for trypanosome survival in the mammalian bloodstream revealed through genome and transcriptome analysis of the ubiquitous bovine parasite Trypanosoma (Megatrypanum) theileri.</title>
        <authorList>
            <person name="Kelly S."/>
            <person name="Ivens A."/>
            <person name="Mott A."/>
            <person name="O'Neill E."/>
            <person name="Emms D."/>
            <person name="Macleod O."/>
            <person name="Voorheis P."/>
            <person name="Matthews J."/>
            <person name="Matthews K."/>
            <person name="Carrington M."/>
        </authorList>
    </citation>
    <scope>NUCLEOTIDE SEQUENCE [LARGE SCALE GENOMIC DNA]</scope>
    <source>
        <strain evidence="22">Edinburgh</strain>
    </source>
</reference>
<dbReference type="EC" id="4.6.1.1" evidence="6"/>
<keyword evidence="8" id="KW-0479">Metal-binding</keyword>
<dbReference type="InterPro" id="IPR057399">
    <property type="entry name" value="GRESAG4.1/3_peripasmic_1"/>
</dbReference>
<keyword evidence="16" id="KW-0325">Glycoprotein</keyword>
<dbReference type="GO" id="GO:0005524">
    <property type="term" value="F:ATP binding"/>
    <property type="evidence" value="ECO:0007669"/>
    <property type="project" value="UniProtKB-KW"/>
</dbReference>
<keyword evidence="23" id="KW-1185">Reference proteome</keyword>
<dbReference type="SUPFAM" id="SSF53822">
    <property type="entry name" value="Periplasmic binding protein-like I"/>
    <property type="match status" value="1"/>
</dbReference>
<keyword evidence="9" id="KW-0547">Nucleotide-binding</keyword>
<comment type="subcellular location">
    <subcellularLocation>
        <location evidence="4">Membrane</location>
        <topology evidence="4">Multi-pass membrane protein</topology>
    </subcellularLocation>
</comment>
<gene>
    <name evidence="22" type="ORF">TM35_000084600</name>
</gene>
<dbReference type="Pfam" id="PF00211">
    <property type="entry name" value="Guanylate_cyc"/>
    <property type="match status" value="1"/>
</dbReference>
<evidence type="ECO:0000256" key="17">
    <source>
        <dbReference type="ARBA" id="ARBA00023239"/>
    </source>
</evidence>
<feature type="transmembrane region" description="Helical" evidence="20">
    <location>
        <begin position="848"/>
        <end position="870"/>
    </location>
</feature>
<keyword evidence="13" id="KW-0115">cAMP biosynthesis</keyword>
<name>A0A1X0P171_9TRYP</name>
<evidence type="ECO:0000256" key="4">
    <source>
        <dbReference type="ARBA" id="ARBA00004141"/>
    </source>
</evidence>
<evidence type="ECO:0000313" key="23">
    <source>
        <dbReference type="Proteomes" id="UP000192257"/>
    </source>
</evidence>
<dbReference type="Proteomes" id="UP000192257">
    <property type="component" value="Unassembled WGS sequence"/>
</dbReference>
<evidence type="ECO:0000313" key="22">
    <source>
        <dbReference type="EMBL" id="ORC90662.1"/>
    </source>
</evidence>
<dbReference type="SUPFAM" id="SSF55073">
    <property type="entry name" value="Nucleotide cyclase"/>
    <property type="match status" value="1"/>
</dbReference>
<dbReference type="InterPro" id="IPR001054">
    <property type="entry name" value="A/G_cyclase"/>
</dbReference>
<dbReference type="SMART" id="SM00044">
    <property type="entry name" value="CYCc"/>
    <property type="match status" value="1"/>
</dbReference>
<dbReference type="Pfam" id="PF25493">
    <property type="entry name" value="Peripla_BP_A-cyclase"/>
    <property type="match status" value="1"/>
</dbReference>
<evidence type="ECO:0000256" key="1">
    <source>
        <dbReference type="ARBA" id="ARBA00001593"/>
    </source>
</evidence>
<evidence type="ECO:0000259" key="21">
    <source>
        <dbReference type="PROSITE" id="PS50125"/>
    </source>
</evidence>
<dbReference type="Gene3D" id="3.40.50.2300">
    <property type="match status" value="2"/>
</dbReference>
<keyword evidence="17" id="KW-0456">Lyase</keyword>
<comment type="catalytic activity">
    <reaction evidence="1">
        <text>ATP = 3',5'-cyclic AMP + diphosphate</text>
        <dbReference type="Rhea" id="RHEA:15389"/>
        <dbReference type="ChEBI" id="CHEBI:30616"/>
        <dbReference type="ChEBI" id="CHEBI:33019"/>
        <dbReference type="ChEBI" id="CHEBI:58165"/>
        <dbReference type="EC" id="4.6.1.1"/>
    </reaction>
</comment>
<evidence type="ECO:0000256" key="20">
    <source>
        <dbReference type="SAM" id="Phobius"/>
    </source>
</evidence>
<evidence type="ECO:0000256" key="16">
    <source>
        <dbReference type="ARBA" id="ARBA00023180"/>
    </source>
</evidence>
<evidence type="ECO:0000256" key="9">
    <source>
        <dbReference type="ARBA" id="ARBA00022741"/>
    </source>
</evidence>
<keyword evidence="12 20" id="KW-1133">Transmembrane helix</keyword>
<feature type="domain" description="Guanylate cyclase" evidence="21">
    <location>
        <begin position="891"/>
        <end position="1045"/>
    </location>
</feature>
<dbReference type="STRING" id="67003.A0A1X0P171"/>
<evidence type="ECO:0000256" key="12">
    <source>
        <dbReference type="ARBA" id="ARBA00022989"/>
    </source>
</evidence>
<keyword evidence="10" id="KW-0067">ATP-binding</keyword>
<evidence type="ECO:0000256" key="13">
    <source>
        <dbReference type="ARBA" id="ARBA00022998"/>
    </source>
</evidence>
<evidence type="ECO:0000256" key="7">
    <source>
        <dbReference type="ARBA" id="ARBA00022692"/>
    </source>
</evidence>
<evidence type="ECO:0000256" key="10">
    <source>
        <dbReference type="ARBA" id="ARBA00022840"/>
    </source>
</evidence>
<keyword evidence="11" id="KW-0460">Magnesium</keyword>
<dbReference type="CDD" id="cd07556">
    <property type="entry name" value="Nucleotidyl_cyc_III"/>
    <property type="match status" value="1"/>
</dbReference>
<dbReference type="PANTHER" id="PTHR43081">
    <property type="entry name" value="ADENYLATE CYCLASE, TERMINAL-DIFFERENTIATION SPECIFIC-RELATED"/>
    <property type="match status" value="1"/>
</dbReference>
<dbReference type="InterPro" id="IPR028082">
    <property type="entry name" value="Peripla_BP_I"/>
</dbReference>
<dbReference type="GO" id="GO:0004016">
    <property type="term" value="F:adenylate cyclase activity"/>
    <property type="evidence" value="ECO:0007669"/>
    <property type="project" value="UniProtKB-EC"/>
</dbReference>
<evidence type="ECO:0000256" key="14">
    <source>
        <dbReference type="ARBA" id="ARBA00023136"/>
    </source>
</evidence>
<dbReference type="Gene3D" id="3.30.70.1230">
    <property type="entry name" value="Nucleotide cyclase"/>
    <property type="match status" value="1"/>
</dbReference>
<evidence type="ECO:0000256" key="11">
    <source>
        <dbReference type="ARBA" id="ARBA00022842"/>
    </source>
</evidence>
<dbReference type="PROSITE" id="PS50125">
    <property type="entry name" value="GUANYLATE_CYCLASE_2"/>
    <property type="match status" value="1"/>
</dbReference>
<dbReference type="PANTHER" id="PTHR43081:SF1">
    <property type="entry name" value="ADENYLATE CYCLASE, TERMINAL-DIFFERENTIATION SPECIFIC"/>
    <property type="match status" value="1"/>
</dbReference>
<dbReference type="EMBL" id="NBCO01000008">
    <property type="protein sequence ID" value="ORC90662.1"/>
    <property type="molecule type" value="Genomic_DNA"/>
</dbReference>
<dbReference type="GeneID" id="39984105"/>
<dbReference type="InterPro" id="IPR029787">
    <property type="entry name" value="Nucleotide_cyclase"/>
</dbReference>
<comment type="cofactor">
    <cofactor evidence="2">
        <name>Mg(2+)</name>
        <dbReference type="ChEBI" id="CHEBI:18420"/>
    </cofactor>
</comment>
<dbReference type="InterPro" id="IPR050697">
    <property type="entry name" value="Adenylyl/Guanylyl_Cyclase_3/4"/>
</dbReference>
<dbReference type="FunFam" id="3.30.70.1230:FF:000022">
    <property type="entry name" value="Receptor-type adenylate cyclase GRESAG 4, putative"/>
    <property type="match status" value="1"/>
</dbReference>
<evidence type="ECO:0000256" key="2">
    <source>
        <dbReference type="ARBA" id="ARBA00001946"/>
    </source>
</evidence>
<comment type="similarity">
    <text evidence="5">Belongs to the adenylyl cyclase class-3 family.</text>
</comment>
<dbReference type="OrthoDB" id="245836at2759"/>
<evidence type="ECO:0000256" key="15">
    <source>
        <dbReference type="ARBA" id="ARBA00023170"/>
    </source>
</evidence>
<evidence type="ECO:0000256" key="18">
    <source>
        <dbReference type="ARBA" id="ARBA00032597"/>
    </source>
</evidence>
<organism evidence="22 23">
    <name type="scientific">Trypanosoma theileri</name>
    <dbReference type="NCBI Taxonomy" id="67003"/>
    <lineage>
        <taxon>Eukaryota</taxon>
        <taxon>Discoba</taxon>
        <taxon>Euglenozoa</taxon>
        <taxon>Kinetoplastea</taxon>
        <taxon>Metakinetoplastina</taxon>
        <taxon>Trypanosomatida</taxon>
        <taxon>Trypanosomatidae</taxon>
        <taxon>Trypanosoma</taxon>
    </lineage>
</organism>
<comment type="caution">
    <text evidence="22">The sequence shown here is derived from an EMBL/GenBank/DDBJ whole genome shotgun (WGS) entry which is preliminary data.</text>
</comment>
<dbReference type="GO" id="GO:0016020">
    <property type="term" value="C:membrane"/>
    <property type="evidence" value="ECO:0007669"/>
    <property type="project" value="UniProtKB-SubCell"/>
</dbReference>
<protein>
    <recommendedName>
        <fullName evidence="6">adenylate cyclase</fullName>
        <ecNumber evidence="6">4.6.1.1</ecNumber>
    </recommendedName>
    <alternativeName>
        <fullName evidence="18">ATP pyrophosphate-lyase</fullName>
    </alternativeName>
    <alternativeName>
        <fullName evidence="19">Adenylyl cyclase</fullName>
    </alternativeName>
</protein>
<dbReference type="GO" id="GO:0046872">
    <property type="term" value="F:metal ion binding"/>
    <property type="evidence" value="ECO:0007669"/>
    <property type="project" value="UniProtKB-KW"/>
</dbReference>
<evidence type="ECO:0000256" key="19">
    <source>
        <dbReference type="ARBA" id="ARBA00032637"/>
    </source>
</evidence>
<keyword evidence="14 20" id="KW-0472">Membrane</keyword>
<dbReference type="RefSeq" id="XP_028884728.1">
    <property type="nucleotide sequence ID" value="XM_029024325.1"/>
</dbReference>
<sequence length="1282" mass="141869">MHELTCQDTIASSWAFSLPCTFWKRGTVWGVRRTVPFRDALLTLLLLVSFMQVTITAAQKINVTVLEVLNTENPRYTETVKAYRHGFLASLWHRNHTGRTADVNVVHKVVTEGNIAATIEDVLNQHNDLLTMVGPVSSPLLLAARETLQKHNIVAFAPLIDDLSVRFWDKHFYFLMGDMNVAVYTLMRYAMAYLRVLRVGFMYMTGVVYGEHEYKLAEKLMADTGRSIGGVFCLDGLRGFTSSDAEFQEEWEKFVETRPQAVLVMGTATETTKSFIRMLFTDNRTSEIYVMAPARLQELLLSVWRDVEATGTPVQPGRVFTTGSNPLASDTSYKCIKRFQEVMGLYLKNSGQSEYQDDLQHLHDVTSGEMMVAGWMAGEVFMQTLDSYDSSRDRDWYVTSLFAQRRYLVDDFVIGDFGDTIDPVAAAQGAMSECNQGGNLIYLKEFENSSLAKTLPEGQYTSKLTDCYPSYVMHDPALAVTFLLTDFDNSGLYVAEQILAGLEGAIDPNANHLYNLKILPALIAETGNRLELEQQTSPTDIVVGLVTDEMLSAPEVVFIDPIFFNSRLNSFIRNVILLGPTTEQQVYVLAQYLASTSDPSGNAVVRGSMAEATLDVVRRSFVTFGVSLRSGATLGADESLEGKLSASGLTLAIEILEQDIEVMARHLEKNKDARLAVLFSPFAVFYPQFLRFFSGKEIAERMLITTSLPHWADPKASIMVSRYHEVFKDSAQWSPLSLSTFVSTSTTQSIAQGLDIVDSTTIANYFYSRVMVTVDDMMYGPYTDGNSTTCTGSEATGSGCGRNYGATSISVWPLTRAFDSSVPPLMEGITPSMIYREPEIKGLTKRQIIGIAVGAVFVFLLIPALLMFVFCRLRNSRDNENAPKEPTDPVTLVFTDIESSTALWAACPEIMPDAVATHHRLIRALIAKYRCYEVKTIGDSFMIACRSVFAAVQLARELQQSFLQYDWGTSAIEAAYHVFEEGKAEEDDEYVPPTARLDAAVYGQYWNGLRVRVGMHTGLADIQHDEVTKGYDYYGSTSNMAARTESVANGGQVLLTRATYMALSTAEREQLDVTALGPVALRGVPKPVEMYQLDAVPGRTFAALRLDNVNEELLGDTSTSDGCSSEPLKGEVPNPAIEALTNLLTIIFSPFPLNQRAKAMQPLLQRWNVNIASKPASMSHEDYCRDLTDKLGLKLCRVIDRRAQVLTESSHGAGGTSEAGRGSLSHSLVDRLLGRNSIVSFSEARRSLAVLYAPVEVTDMSGSDSNVTIEVRKSLPTSRVGM</sequence>
<dbReference type="InterPro" id="IPR057398">
    <property type="entry name" value="GRESAG4.1/3_peripasmic_2"/>
</dbReference>
<evidence type="ECO:0000256" key="8">
    <source>
        <dbReference type="ARBA" id="ARBA00022723"/>
    </source>
</evidence>
<keyword evidence="7 20" id="KW-0812">Transmembrane</keyword>
<dbReference type="Pfam" id="PF25495">
    <property type="entry name" value="Peripla_BP_A-cyclase_1"/>
    <property type="match status" value="1"/>
</dbReference>
<evidence type="ECO:0000256" key="6">
    <source>
        <dbReference type="ARBA" id="ARBA00012201"/>
    </source>
</evidence>
<evidence type="ECO:0000256" key="5">
    <source>
        <dbReference type="ARBA" id="ARBA00005381"/>
    </source>
</evidence>
<proteinExistence type="inferred from homology"/>
<comment type="function">
    <text evidence="3">Could act as a receptor for an unknown ligand.</text>
</comment>
<dbReference type="GO" id="GO:0035556">
    <property type="term" value="P:intracellular signal transduction"/>
    <property type="evidence" value="ECO:0007669"/>
    <property type="project" value="InterPro"/>
</dbReference>
<dbReference type="VEuPathDB" id="TriTrypDB:TM35_000084600"/>